<evidence type="ECO:0000313" key="1">
    <source>
        <dbReference type="EMBL" id="QUJ76558.1"/>
    </source>
</evidence>
<organism evidence="1 2">
    <name type="scientific">Sulfitobacter albidus</name>
    <dbReference type="NCBI Taxonomy" id="2829501"/>
    <lineage>
        <taxon>Bacteria</taxon>
        <taxon>Pseudomonadati</taxon>
        <taxon>Pseudomonadota</taxon>
        <taxon>Alphaproteobacteria</taxon>
        <taxon>Rhodobacterales</taxon>
        <taxon>Roseobacteraceae</taxon>
        <taxon>Sulfitobacter</taxon>
    </lineage>
</organism>
<dbReference type="InterPro" id="IPR027417">
    <property type="entry name" value="P-loop_NTPase"/>
</dbReference>
<accession>A0A975JDQ7</accession>
<dbReference type="Proteomes" id="UP000683291">
    <property type="component" value="Chromosome 1"/>
</dbReference>
<protein>
    <submittedName>
        <fullName evidence="1">Uncharacterized protein</fullName>
    </submittedName>
</protein>
<dbReference type="AlphaFoldDB" id="A0A975JDQ7"/>
<proteinExistence type="predicted"/>
<dbReference type="EMBL" id="CP073581">
    <property type="protein sequence ID" value="QUJ76558.1"/>
    <property type="molecule type" value="Genomic_DNA"/>
</dbReference>
<dbReference type="SUPFAM" id="SSF52540">
    <property type="entry name" value="P-loop containing nucleoside triphosphate hydrolases"/>
    <property type="match status" value="1"/>
</dbReference>
<sequence length="252" mass="28643">MQKPAMVASTPSHDSQVSQFQVFGERRSGTNFTRLLIERNFALEPVFHYGWKHGFLSVPAVGSHVLLVGVARNPIDWLISMHATPFAVVPRLKDLSFSDFIRAEWDSIARPGGQGWRAAGFRQDMKLRNEVLQFDRHPIEGRAFRNILELRQVKLRALLGLTRRVSHAAVVRHEDLRDQPDEMLPLLRDHFALPAVLTWHRIDDYVGNKSNPKTLTAADISPEDRTFILDGLDLDLEAQFGYGLNFDVSPRA</sequence>
<dbReference type="RefSeq" id="WP_212704755.1">
    <property type="nucleotide sequence ID" value="NZ_CP073581.1"/>
</dbReference>
<keyword evidence="2" id="KW-1185">Reference proteome</keyword>
<dbReference type="KEGG" id="sual:KDD17_00295"/>
<evidence type="ECO:0000313" key="2">
    <source>
        <dbReference type="Proteomes" id="UP000683291"/>
    </source>
</evidence>
<reference evidence="1" key="1">
    <citation type="submission" date="2021-04" db="EMBL/GenBank/DDBJ databases">
        <title>Complete genome sequence for Sulfitobacter sp. strain JK7-1.</title>
        <authorList>
            <person name="Park S.-J."/>
        </authorList>
    </citation>
    <scope>NUCLEOTIDE SEQUENCE</scope>
    <source>
        <strain evidence="1">JK7-1</strain>
    </source>
</reference>
<gene>
    <name evidence="1" type="ORF">KDD17_00295</name>
</gene>
<name>A0A975JDQ7_9RHOB</name>